<organism evidence="2 3">
    <name type="scientific">Nephila pilipes</name>
    <name type="common">Giant wood spider</name>
    <name type="synonym">Nephila maculata</name>
    <dbReference type="NCBI Taxonomy" id="299642"/>
    <lineage>
        <taxon>Eukaryota</taxon>
        <taxon>Metazoa</taxon>
        <taxon>Ecdysozoa</taxon>
        <taxon>Arthropoda</taxon>
        <taxon>Chelicerata</taxon>
        <taxon>Arachnida</taxon>
        <taxon>Araneae</taxon>
        <taxon>Araneomorphae</taxon>
        <taxon>Entelegynae</taxon>
        <taxon>Araneoidea</taxon>
        <taxon>Nephilidae</taxon>
        <taxon>Nephila</taxon>
    </lineage>
</organism>
<evidence type="ECO:0000313" key="3">
    <source>
        <dbReference type="Proteomes" id="UP000887013"/>
    </source>
</evidence>
<gene>
    <name evidence="2" type="ORF">NPIL_264241</name>
</gene>
<evidence type="ECO:0000256" key="1">
    <source>
        <dbReference type="SAM" id="MobiDB-lite"/>
    </source>
</evidence>
<comment type="caution">
    <text evidence="2">The sequence shown here is derived from an EMBL/GenBank/DDBJ whole genome shotgun (WGS) entry which is preliminary data.</text>
</comment>
<dbReference type="EMBL" id="BMAW01076232">
    <property type="protein sequence ID" value="GFU00581.1"/>
    <property type="molecule type" value="Genomic_DNA"/>
</dbReference>
<accession>A0A8X6UBB1</accession>
<evidence type="ECO:0000313" key="2">
    <source>
        <dbReference type="EMBL" id="GFU00581.1"/>
    </source>
</evidence>
<reference evidence="2" key="1">
    <citation type="submission" date="2020-08" db="EMBL/GenBank/DDBJ databases">
        <title>Multicomponent nature underlies the extraordinary mechanical properties of spider dragline silk.</title>
        <authorList>
            <person name="Kono N."/>
            <person name="Nakamura H."/>
            <person name="Mori M."/>
            <person name="Yoshida Y."/>
            <person name="Ohtoshi R."/>
            <person name="Malay A.D."/>
            <person name="Moran D.A.P."/>
            <person name="Tomita M."/>
            <person name="Numata K."/>
            <person name="Arakawa K."/>
        </authorList>
    </citation>
    <scope>NUCLEOTIDE SEQUENCE</scope>
</reference>
<dbReference type="AlphaFoldDB" id="A0A8X6UBB1"/>
<dbReference type="Proteomes" id="UP000887013">
    <property type="component" value="Unassembled WGS sequence"/>
</dbReference>
<name>A0A8X6UBB1_NEPPI</name>
<protein>
    <submittedName>
        <fullName evidence="2">Uncharacterized protein</fullName>
    </submittedName>
</protein>
<feature type="region of interest" description="Disordered" evidence="1">
    <location>
        <begin position="72"/>
        <end position="104"/>
    </location>
</feature>
<sequence>MNPADLPTRGSSANELIKSNWWEVPNGLKIPWKTGRNSRKRNLFAENEAAVLPVHIQPEEAPCFQERAKYSGHGEGIPYAHRLITPEHPNQRSTTSNDHGPGKS</sequence>
<proteinExistence type="predicted"/>
<keyword evidence="3" id="KW-1185">Reference proteome</keyword>